<dbReference type="PATRIC" id="fig|634498.28.peg.497"/>
<feature type="transmembrane region" description="Helical" evidence="1">
    <location>
        <begin position="125"/>
        <end position="146"/>
    </location>
</feature>
<dbReference type="RefSeq" id="WP_012955297.1">
    <property type="nucleotide sequence ID" value="NC_013790.1"/>
</dbReference>
<proteinExistence type="predicted"/>
<evidence type="ECO:0000313" key="3">
    <source>
        <dbReference type="Proteomes" id="UP000008680"/>
    </source>
</evidence>
<keyword evidence="3" id="KW-1185">Reference proteome</keyword>
<organism evidence="2 3">
    <name type="scientific">Methanobrevibacter ruminantium (strain ATCC 35063 / DSM 1093 / JCM 13430 / OCM 146 / M1)</name>
    <name type="common">Methanobacterium ruminantium</name>
    <dbReference type="NCBI Taxonomy" id="634498"/>
    <lineage>
        <taxon>Archaea</taxon>
        <taxon>Methanobacteriati</taxon>
        <taxon>Methanobacteriota</taxon>
        <taxon>Methanomada group</taxon>
        <taxon>Methanobacteria</taxon>
        <taxon>Methanobacteriales</taxon>
        <taxon>Methanobacteriaceae</taxon>
        <taxon>Methanobrevibacter</taxon>
    </lineage>
</organism>
<keyword evidence="1" id="KW-0472">Membrane</keyword>
<feature type="transmembrane region" description="Helical" evidence="1">
    <location>
        <begin position="188"/>
        <end position="205"/>
    </location>
</feature>
<dbReference type="eggNOG" id="arCOG02008">
    <property type="taxonomic scope" value="Archaea"/>
</dbReference>
<dbReference type="AlphaFoldDB" id="D3E163"/>
<evidence type="ECO:0000313" key="2">
    <source>
        <dbReference type="EMBL" id="ADC46346.1"/>
    </source>
</evidence>
<reference evidence="2 3" key="1">
    <citation type="journal article" date="2010" name="PLoS ONE">
        <title>The genome sequence of the rumen methanogen Methanobrevibacter ruminantium reveals new possibilities for controlling ruminant methane emissions.</title>
        <authorList>
            <person name="Leahy S.C."/>
            <person name="Kelly W.J."/>
            <person name="Altermann E."/>
            <person name="Ronimus R.S."/>
            <person name="Yeoman C.J."/>
            <person name="Pacheco D.M."/>
            <person name="Li D."/>
            <person name="Kong Z."/>
            <person name="McTavish S."/>
            <person name="Sang C."/>
            <person name="Lambie S.C."/>
            <person name="Janssen P.H."/>
            <person name="Dey D."/>
            <person name="Attwood G.T."/>
        </authorList>
    </citation>
    <scope>NUCLEOTIDE SEQUENCE [LARGE SCALE GENOMIC DNA]</scope>
    <source>
        <strain evidence="3">ATCC 35063 / DSM 1093 / JCM 13430 / OCM 146 / M1</strain>
    </source>
</reference>
<evidence type="ECO:0000256" key="1">
    <source>
        <dbReference type="SAM" id="Phobius"/>
    </source>
</evidence>
<name>D3E163_METRM</name>
<dbReference type="HOGENOM" id="CLU_1318556_0_0_2"/>
<evidence type="ECO:0008006" key="4">
    <source>
        <dbReference type="Google" id="ProtNLM"/>
    </source>
</evidence>
<dbReference type="GeneID" id="8770136"/>
<gene>
    <name evidence="2" type="ordered locus">mru_0495</name>
</gene>
<dbReference type="STRING" id="634498.mru_0495"/>
<keyword evidence="1" id="KW-0812">Transmembrane</keyword>
<dbReference type="OrthoDB" id="77684at2157"/>
<feature type="transmembrane region" description="Helical" evidence="1">
    <location>
        <begin position="97"/>
        <end position="119"/>
    </location>
</feature>
<feature type="transmembrane region" description="Helical" evidence="1">
    <location>
        <begin position="65"/>
        <end position="85"/>
    </location>
</feature>
<dbReference type="Proteomes" id="UP000008680">
    <property type="component" value="Chromosome"/>
</dbReference>
<keyword evidence="1" id="KW-1133">Transmembrane helix</keyword>
<sequence length="208" mass="23362">MRDCSNCNRESCLLQKVAGIIMVFGSLYYILAELISAGFFNDSLINTYLFHTISELGVPVANSPLSFLMNSAFILIGITLLLGYFAKFRDFIIKYKLIISILAVITALGVIIVGFIHAGNPLTDGYHSLGAVMAILGGNVMLILVSRAMAEFESYQKITFILGIIGFIVFWIMFFNLESLYMPVFERLSVYTLIIWNFMTGFYLYKNS</sequence>
<feature type="transmembrane region" description="Helical" evidence="1">
    <location>
        <begin position="158"/>
        <end position="176"/>
    </location>
</feature>
<feature type="transmembrane region" description="Helical" evidence="1">
    <location>
        <begin position="12"/>
        <end position="31"/>
    </location>
</feature>
<protein>
    <recommendedName>
        <fullName evidence="4">DUF998 domain-containing protein</fullName>
    </recommendedName>
</protein>
<dbReference type="EMBL" id="CP001719">
    <property type="protein sequence ID" value="ADC46346.1"/>
    <property type="molecule type" value="Genomic_DNA"/>
</dbReference>
<dbReference type="KEGG" id="mru:mru_0495"/>
<accession>D3E163</accession>